<evidence type="ECO:0000313" key="6">
    <source>
        <dbReference type="Proteomes" id="UP000325797"/>
    </source>
</evidence>
<dbReference type="Gene3D" id="3.40.50.300">
    <property type="entry name" value="P-loop containing nucleotide triphosphate hydrolases"/>
    <property type="match status" value="1"/>
</dbReference>
<evidence type="ECO:0000259" key="4">
    <source>
        <dbReference type="PROSITE" id="PS50125"/>
    </source>
</evidence>
<keyword evidence="6" id="KW-1185">Reference proteome</keyword>
<dbReference type="GO" id="GO:0009190">
    <property type="term" value="P:cyclic nucleotide biosynthetic process"/>
    <property type="evidence" value="ECO:0007669"/>
    <property type="project" value="InterPro"/>
</dbReference>
<sequence length="1078" mass="114915">MECPRCRTENPVGHRFCSACGQKLARPCTGCGFENAPDARFCGSCGRSLEPKDPAPSPETAAKPAPAPEGEKRPVCVLFADLVGFTELSARLDAEDLKALVESFYARADRAIADYGGTVDKHIGDAVMALFGAPVAHGDDDERAIRAALDIHAAMAAPDAAGRTLAVHIGIAAGEVVAGGFARGYTVLGESVNLASRLVGLAGAGETVISDALRQNLGSRVLAATLPPQPVKGIDGLVRAWRVSGLAPAARPSTPFVGRRHDRQLLAGMIAATKSGGRGRMAVLRGDAGIGKSRLAEEIAQEAAREGFVVHSAFVLDFGAGRGQDAVPALARSLLGLGPDSSEPARTAAVEQAVAERLIEPGEQAMLEDMLDLPSGGERWLIYAAMDNATRLARKQALLVTLARQAATRGPLLIVIEDLHWAEPSMLGFVAALAEATAHQPILLLVTTRPEGDPLDRAWRAQLSEAAINTLDLAPLRAADATALAAAIIAPGDERIAACIARAQGNPLFLEQLLRHTASAAADSVPASVQSVVLGRLDRLPPDEKALLQAASVLGQRFHPEALAHLLDRHRVDVSSLIDAHLLKPDAAGLAFAHALIRDGVYGSLLKARRKALHRKAADWFRGRDRGLEAEHLDRAEDPGAAAAYLAAAQAAMAQFQLDRVNTLTARGLALATDDTLKGTLAVLLGETRQGLGDSRGALDAFQQAAASLPPGAERLQAELGLANTLSVLERLDEALALLAEAQADAERLKLPVLLARIHGLRGNILFPRGEVERCVAEHGRALALAVEAGAPEEEARAHGGLGDGYYVYGDFIRSMQHFERCVALAAAQGFRRIEVANRAMYSLSGMLDVDFPRALGEADAAVTLAKQVGHRRAEMIAEHMRFWNRFEMGDLAGAREAIVEALAISRQLSARRFEAEGLMFLGQVQHELGDPQSLSLLREGVAIARETPRYLLPTGLGLLAMLTSDRSERERALDEGEALLEAGSIWHNHLFFNRYGMEAALEAGDAQRVERYATAFEKVTTRPLPYVSFLVRRGRALAAGLRRQIDPVELGRLREEALAAKWQKVLPGIDAALAASR</sequence>
<dbReference type="EMBL" id="CP042582">
    <property type="protein sequence ID" value="QEX25104.1"/>
    <property type="molecule type" value="Genomic_DNA"/>
</dbReference>
<evidence type="ECO:0000313" key="5">
    <source>
        <dbReference type="EMBL" id="QEX25104.1"/>
    </source>
</evidence>
<keyword evidence="2" id="KW-0067">ATP-binding</keyword>
<dbReference type="InterPro" id="IPR011990">
    <property type="entry name" value="TPR-like_helical_dom_sf"/>
</dbReference>
<feature type="region of interest" description="Disordered" evidence="3">
    <location>
        <begin position="49"/>
        <end position="70"/>
    </location>
</feature>
<dbReference type="GO" id="GO:0005524">
    <property type="term" value="F:ATP binding"/>
    <property type="evidence" value="ECO:0007669"/>
    <property type="project" value="UniProtKB-KW"/>
</dbReference>
<dbReference type="InterPro" id="IPR025874">
    <property type="entry name" value="DZR"/>
</dbReference>
<dbReference type="Pfam" id="PF00211">
    <property type="entry name" value="Guanylate_cyc"/>
    <property type="match status" value="1"/>
</dbReference>
<protein>
    <submittedName>
        <fullName evidence="5">Adenylate cyclase</fullName>
    </submittedName>
</protein>
<dbReference type="GO" id="GO:0005737">
    <property type="term" value="C:cytoplasm"/>
    <property type="evidence" value="ECO:0007669"/>
    <property type="project" value="TreeGrafter"/>
</dbReference>
<dbReference type="InterPro" id="IPR001054">
    <property type="entry name" value="A/G_cyclase"/>
</dbReference>
<dbReference type="InterPro" id="IPR029787">
    <property type="entry name" value="Nucleotide_cyclase"/>
</dbReference>
<dbReference type="GO" id="GO:0035556">
    <property type="term" value="P:intracellular signal transduction"/>
    <property type="evidence" value="ECO:0007669"/>
    <property type="project" value="InterPro"/>
</dbReference>
<reference evidence="5 6" key="1">
    <citation type="submission" date="2019-08" db="EMBL/GenBank/DDBJ databases">
        <title>Hyperibacter terrae gen. nov., sp. nov. and Hyperibacter viscosus sp. nov., two new members in the family Rhodospirillaceae isolated from the rhizosphere of Hypericum perforatum.</title>
        <authorList>
            <person name="Noviana Z."/>
        </authorList>
    </citation>
    <scope>NUCLEOTIDE SEQUENCE [LARGE SCALE GENOMIC DNA]</scope>
    <source>
        <strain evidence="5 6">R5959</strain>
    </source>
</reference>
<dbReference type="Gene3D" id="1.25.40.10">
    <property type="entry name" value="Tetratricopeptide repeat domain"/>
    <property type="match status" value="2"/>
</dbReference>
<evidence type="ECO:0000256" key="2">
    <source>
        <dbReference type="ARBA" id="ARBA00022840"/>
    </source>
</evidence>
<proteinExistence type="predicted"/>
<evidence type="ECO:0000256" key="1">
    <source>
        <dbReference type="ARBA" id="ARBA00022741"/>
    </source>
</evidence>
<name>A0A5J6N6F6_9PROT</name>
<dbReference type="Proteomes" id="UP000325797">
    <property type="component" value="Chromosome"/>
</dbReference>
<keyword evidence="1" id="KW-0547">Nucleotide-binding</keyword>
<dbReference type="Pfam" id="PF12773">
    <property type="entry name" value="DZR"/>
    <property type="match status" value="1"/>
</dbReference>
<dbReference type="AlphaFoldDB" id="A0A5J6N6F6"/>
<dbReference type="InterPro" id="IPR027417">
    <property type="entry name" value="P-loop_NTPase"/>
</dbReference>
<organism evidence="5 6">
    <name type="scientific">Hypericibacter adhaerens</name>
    <dbReference type="NCBI Taxonomy" id="2602016"/>
    <lineage>
        <taxon>Bacteria</taxon>
        <taxon>Pseudomonadati</taxon>
        <taxon>Pseudomonadota</taxon>
        <taxon>Alphaproteobacteria</taxon>
        <taxon>Rhodospirillales</taxon>
        <taxon>Dongiaceae</taxon>
        <taxon>Hypericibacter</taxon>
    </lineage>
</organism>
<dbReference type="PANTHER" id="PTHR16305">
    <property type="entry name" value="TESTICULAR SOLUBLE ADENYLYL CYCLASE"/>
    <property type="match status" value="1"/>
</dbReference>
<dbReference type="CDD" id="cd07302">
    <property type="entry name" value="CHD"/>
    <property type="match status" value="1"/>
</dbReference>
<dbReference type="SUPFAM" id="SSF48452">
    <property type="entry name" value="TPR-like"/>
    <property type="match status" value="1"/>
</dbReference>
<dbReference type="OrthoDB" id="9785312at2"/>
<dbReference type="KEGG" id="hadh:FRZ61_50500"/>
<dbReference type="GO" id="GO:0004016">
    <property type="term" value="F:adenylate cyclase activity"/>
    <property type="evidence" value="ECO:0007669"/>
    <property type="project" value="TreeGrafter"/>
</dbReference>
<accession>A0A5J6N6F6</accession>
<feature type="domain" description="Guanylate cyclase" evidence="4">
    <location>
        <begin position="76"/>
        <end position="199"/>
    </location>
</feature>
<dbReference type="SMART" id="SM00044">
    <property type="entry name" value="CYCc"/>
    <property type="match status" value="1"/>
</dbReference>
<dbReference type="PANTHER" id="PTHR16305:SF28">
    <property type="entry name" value="GUANYLATE CYCLASE DOMAIN-CONTAINING PROTEIN"/>
    <property type="match status" value="1"/>
</dbReference>
<dbReference type="SUPFAM" id="SSF52540">
    <property type="entry name" value="P-loop containing nucleoside triphosphate hydrolases"/>
    <property type="match status" value="1"/>
</dbReference>
<dbReference type="InterPro" id="IPR041664">
    <property type="entry name" value="AAA_16"/>
</dbReference>
<dbReference type="Gene3D" id="3.30.70.1230">
    <property type="entry name" value="Nucleotide cyclase"/>
    <property type="match status" value="1"/>
</dbReference>
<evidence type="ECO:0000256" key="3">
    <source>
        <dbReference type="SAM" id="MobiDB-lite"/>
    </source>
</evidence>
<dbReference type="RefSeq" id="WP_151120392.1">
    <property type="nucleotide sequence ID" value="NZ_CP042582.1"/>
</dbReference>
<dbReference type="SUPFAM" id="SSF55073">
    <property type="entry name" value="Nucleotide cyclase"/>
    <property type="match status" value="1"/>
</dbReference>
<gene>
    <name evidence="5" type="ORF">FRZ61_50500</name>
</gene>
<dbReference type="PROSITE" id="PS50125">
    <property type="entry name" value="GUANYLATE_CYCLASE_2"/>
    <property type="match status" value="1"/>
</dbReference>
<dbReference type="Pfam" id="PF13191">
    <property type="entry name" value="AAA_16"/>
    <property type="match status" value="1"/>
</dbReference>